<name>A0A0N4WXU1_HAEPC</name>
<accession>A0A0N4WXU1</accession>
<evidence type="ECO:0000313" key="3">
    <source>
        <dbReference type="Proteomes" id="UP000268014"/>
    </source>
</evidence>
<reference evidence="4" key="1">
    <citation type="submission" date="2017-02" db="UniProtKB">
        <authorList>
            <consortium name="WormBaseParasite"/>
        </authorList>
    </citation>
    <scope>IDENTIFICATION</scope>
</reference>
<dbReference type="EMBL" id="UZAF01019518">
    <property type="protein sequence ID" value="VDO60992.1"/>
    <property type="molecule type" value="Genomic_DNA"/>
</dbReference>
<evidence type="ECO:0000313" key="4">
    <source>
        <dbReference type="WBParaSite" id="HPLM_0001665401-mRNA-1"/>
    </source>
</evidence>
<sequence>MPSSSTVPRFSSEKREDLLDLDISRSEALLADIQDSIPSFAPTAKPRLKGPPKCPPRQLPKKEEAYR</sequence>
<keyword evidence="3" id="KW-1185">Reference proteome</keyword>
<protein>
    <submittedName>
        <fullName evidence="2 4">Uncharacterized protein</fullName>
    </submittedName>
</protein>
<gene>
    <name evidence="2" type="ORF">HPLM_LOCUS16646</name>
</gene>
<feature type="region of interest" description="Disordered" evidence="1">
    <location>
        <begin position="37"/>
        <end position="67"/>
    </location>
</feature>
<dbReference type="Proteomes" id="UP000268014">
    <property type="component" value="Unassembled WGS sequence"/>
</dbReference>
<proteinExistence type="predicted"/>
<reference evidence="2 3" key="2">
    <citation type="submission" date="2018-11" db="EMBL/GenBank/DDBJ databases">
        <authorList>
            <consortium name="Pathogen Informatics"/>
        </authorList>
    </citation>
    <scope>NUCLEOTIDE SEQUENCE [LARGE SCALE GENOMIC DNA]</scope>
    <source>
        <strain evidence="2 3">MHpl1</strain>
    </source>
</reference>
<organism evidence="4">
    <name type="scientific">Haemonchus placei</name>
    <name type="common">Barber's pole worm</name>
    <dbReference type="NCBI Taxonomy" id="6290"/>
    <lineage>
        <taxon>Eukaryota</taxon>
        <taxon>Metazoa</taxon>
        <taxon>Ecdysozoa</taxon>
        <taxon>Nematoda</taxon>
        <taxon>Chromadorea</taxon>
        <taxon>Rhabditida</taxon>
        <taxon>Rhabditina</taxon>
        <taxon>Rhabditomorpha</taxon>
        <taxon>Strongyloidea</taxon>
        <taxon>Trichostrongylidae</taxon>
        <taxon>Haemonchus</taxon>
    </lineage>
</organism>
<dbReference type="WBParaSite" id="HPLM_0001665401-mRNA-1">
    <property type="protein sequence ID" value="HPLM_0001665401-mRNA-1"/>
    <property type="gene ID" value="HPLM_0001665401"/>
</dbReference>
<dbReference type="AlphaFoldDB" id="A0A0N4WXU1"/>
<evidence type="ECO:0000313" key="2">
    <source>
        <dbReference type="EMBL" id="VDO60992.1"/>
    </source>
</evidence>
<evidence type="ECO:0000256" key="1">
    <source>
        <dbReference type="SAM" id="MobiDB-lite"/>
    </source>
</evidence>